<dbReference type="HOGENOM" id="CLU_118476_0_0_11"/>
<accession>E4N4F0</accession>
<evidence type="ECO:0000313" key="4">
    <source>
        <dbReference type="Proteomes" id="UP000007076"/>
    </source>
</evidence>
<evidence type="ECO:0000256" key="2">
    <source>
        <dbReference type="SAM" id="SignalP"/>
    </source>
</evidence>
<dbReference type="PATRIC" id="fig|452652.3.peg.222"/>
<dbReference type="EMBL" id="AP010968">
    <property type="protein sequence ID" value="BAJ26081.1"/>
    <property type="molecule type" value="Genomic_DNA"/>
</dbReference>
<evidence type="ECO:0008006" key="5">
    <source>
        <dbReference type="Google" id="ProtNLM"/>
    </source>
</evidence>
<organism evidence="3 4">
    <name type="scientific">Kitasatospora setae (strain ATCC 33774 / DSM 43861 / JCM 3304 / KCC A-0304 / NBRC 14216 / KM-6054)</name>
    <name type="common">Streptomyces setae</name>
    <dbReference type="NCBI Taxonomy" id="452652"/>
    <lineage>
        <taxon>Bacteria</taxon>
        <taxon>Bacillati</taxon>
        <taxon>Actinomycetota</taxon>
        <taxon>Actinomycetes</taxon>
        <taxon>Kitasatosporales</taxon>
        <taxon>Streptomycetaceae</taxon>
        <taxon>Kitasatospora</taxon>
    </lineage>
</organism>
<reference evidence="3 4" key="1">
    <citation type="journal article" date="2010" name="DNA Res.">
        <title>Genome sequence of Kitasatospora setae NBRC 14216T: an evolutionary snapshot of the family Streptomycetaceae.</title>
        <authorList>
            <person name="Ichikawa N."/>
            <person name="Oguchi A."/>
            <person name="Ikeda H."/>
            <person name="Ishikawa J."/>
            <person name="Kitani S."/>
            <person name="Watanabe Y."/>
            <person name="Nakamura S."/>
            <person name="Katano Y."/>
            <person name="Kishi E."/>
            <person name="Sasagawa M."/>
            <person name="Ankai A."/>
            <person name="Fukui S."/>
            <person name="Hashimoto Y."/>
            <person name="Kamata S."/>
            <person name="Otoguro M."/>
            <person name="Tanikawa S."/>
            <person name="Nihira T."/>
            <person name="Horinouchi S."/>
            <person name="Ohnishi Y."/>
            <person name="Hayakawa M."/>
            <person name="Kuzuyama T."/>
            <person name="Arisawa A."/>
            <person name="Nomoto F."/>
            <person name="Miura H."/>
            <person name="Takahashi Y."/>
            <person name="Fujita N."/>
        </authorList>
    </citation>
    <scope>NUCLEOTIDE SEQUENCE [LARGE SCALE GENOMIC DNA]</scope>
    <source>
        <strain evidence="4">ATCC 33774 / DSM 43861 / JCM 3304 / KCC A-0304 / NBRC 14216 / KM-6054</strain>
    </source>
</reference>
<evidence type="ECO:0000313" key="3">
    <source>
        <dbReference type="EMBL" id="BAJ26081.1"/>
    </source>
</evidence>
<feature type="compositionally biased region" description="Low complexity" evidence="1">
    <location>
        <begin position="47"/>
        <end position="58"/>
    </location>
</feature>
<feature type="region of interest" description="Disordered" evidence="1">
    <location>
        <begin position="29"/>
        <end position="64"/>
    </location>
</feature>
<dbReference type="AlphaFoldDB" id="E4N4F0"/>
<dbReference type="Proteomes" id="UP000007076">
    <property type="component" value="Chromosome"/>
</dbReference>
<feature type="chain" id="PRO_5003186331" description="Lipoprotein" evidence="2">
    <location>
        <begin position="29"/>
        <end position="200"/>
    </location>
</feature>
<name>E4N4F0_KITSK</name>
<protein>
    <recommendedName>
        <fullName evidence="5">Lipoprotein</fullName>
    </recommendedName>
</protein>
<dbReference type="PROSITE" id="PS51257">
    <property type="entry name" value="PROKAR_LIPOPROTEIN"/>
    <property type="match status" value="1"/>
</dbReference>
<evidence type="ECO:0000256" key="1">
    <source>
        <dbReference type="SAM" id="MobiDB-lite"/>
    </source>
</evidence>
<proteinExistence type="predicted"/>
<feature type="signal peptide" evidence="2">
    <location>
        <begin position="1"/>
        <end position="28"/>
    </location>
</feature>
<keyword evidence="4" id="KW-1185">Reference proteome</keyword>
<gene>
    <name evidence="3" type="ordered locus">KSE_02300</name>
</gene>
<dbReference type="eggNOG" id="ENOG5032RQW">
    <property type="taxonomic scope" value="Bacteria"/>
</dbReference>
<dbReference type="KEGG" id="ksk:KSE_02300"/>
<feature type="compositionally biased region" description="Low complexity" evidence="1">
    <location>
        <begin position="29"/>
        <end position="40"/>
    </location>
</feature>
<dbReference type="STRING" id="452652.KSE_02300"/>
<keyword evidence="2" id="KW-0732">Signal</keyword>
<sequence length="200" mass="20669">MRLRRTAAPLLLLLAAVGCGTGTAPVPAAPNAAPPAASSPASPPAASPSAARSSGAPDRPSDATSMICNPYFRQELAGALGTDIVQPLAPTWEKRVYSCEYRYAGGSMTLSVKELPDTATALAQYDGLRGSAGAVTDLNGLGEAAYKRADGTTVVRKDSFVLTVDVARLPETFGTPARSRADVAVMTATTVMICWEEHSS</sequence>
<dbReference type="RefSeq" id="WP_014133402.1">
    <property type="nucleotide sequence ID" value="NC_016109.1"/>
</dbReference>